<dbReference type="EMBL" id="MKGL01000483">
    <property type="protein sequence ID" value="RNE98214.1"/>
    <property type="molecule type" value="Genomic_DNA"/>
</dbReference>
<feature type="transmembrane region" description="Helical" evidence="1">
    <location>
        <begin position="98"/>
        <end position="121"/>
    </location>
</feature>
<keyword evidence="3" id="KW-1185">Reference proteome</keyword>
<name>A0A422MY89_TRYRA</name>
<organism evidence="2 3">
    <name type="scientific">Trypanosoma rangeli</name>
    <dbReference type="NCBI Taxonomy" id="5698"/>
    <lineage>
        <taxon>Eukaryota</taxon>
        <taxon>Discoba</taxon>
        <taxon>Euglenozoa</taxon>
        <taxon>Kinetoplastea</taxon>
        <taxon>Metakinetoplastina</taxon>
        <taxon>Trypanosomatida</taxon>
        <taxon>Trypanosomatidae</taxon>
        <taxon>Trypanosoma</taxon>
        <taxon>Herpetosoma</taxon>
    </lineage>
</organism>
<feature type="transmembrane region" description="Helical" evidence="1">
    <location>
        <begin position="65"/>
        <end position="86"/>
    </location>
</feature>
<keyword evidence="1" id="KW-0472">Membrane</keyword>
<sequence length="129" mass="14830">MPSRPQLLLSVKRRTRCNFGTGRCVTACWRRRMEAYVPCVVIEVVSCFPLRLFEVLHFHEHRGAAGRRAIAAGLLVAVVSLREFVFVTAEGRHLLRVSWWWCVRCLFCIVFIVLSISFLTLRPTPSAVR</sequence>
<dbReference type="Proteomes" id="UP000283634">
    <property type="component" value="Unassembled WGS sequence"/>
</dbReference>
<dbReference type="GeneID" id="40332855"/>
<comment type="caution">
    <text evidence="2">The sequence shown here is derived from an EMBL/GenBank/DDBJ whole genome shotgun (WGS) entry which is preliminary data.</text>
</comment>
<gene>
    <name evidence="2" type="ORF">TraAM80_08922</name>
</gene>
<reference evidence="2 3" key="1">
    <citation type="journal article" date="2018" name="BMC Genomics">
        <title>Genomic comparison of Trypanosoma conorhini and Trypanosoma rangeli to Trypanosoma cruzi strains of high and low virulence.</title>
        <authorList>
            <person name="Bradwell K.R."/>
            <person name="Koparde V.N."/>
            <person name="Matveyev A.V."/>
            <person name="Serrano M.G."/>
            <person name="Alves J.M."/>
            <person name="Parikh H."/>
            <person name="Huang B."/>
            <person name="Lee V."/>
            <person name="Espinosa-Alvarez O."/>
            <person name="Ortiz P.A."/>
            <person name="Costa-Martins A.G."/>
            <person name="Teixeira M.M."/>
            <person name="Buck G.A."/>
        </authorList>
    </citation>
    <scope>NUCLEOTIDE SEQUENCE [LARGE SCALE GENOMIC DNA]</scope>
    <source>
        <strain evidence="2 3">AM80</strain>
    </source>
</reference>
<accession>A0A422MY89</accession>
<keyword evidence="1" id="KW-1133">Transmembrane helix</keyword>
<evidence type="ECO:0000313" key="3">
    <source>
        <dbReference type="Proteomes" id="UP000283634"/>
    </source>
</evidence>
<evidence type="ECO:0000313" key="2">
    <source>
        <dbReference type="EMBL" id="RNE98214.1"/>
    </source>
</evidence>
<keyword evidence="1" id="KW-0812">Transmembrane</keyword>
<dbReference type="RefSeq" id="XP_029234522.1">
    <property type="nucleotide sequence ID" value="XM_029385637.1"/>
</dbReference>
<protein>
    <submittedName>
        <fullName evidence="2">Uncharacterized protein</fullName>
    </submittedName>
</protein>
<proteinExistence type="predicted"/>
<evidence type="ECO:0000256" key="1">
    <source>
        <dbReference type="SAM" id="Phobius"/>
    </source>
</evidence>
<dbReference type="AlphaFoldDB" id="A0A422MY89"/>